<dbReference type="AlphaFoldDB" id="A0A182J886"/>
<evidence type="ECO:0000313" key="2">
    <source>
        <dbReference type="EnsemblMetazoa" id="AATE013241-PA.1"/>
    </source>
</evidence>
<feature type="region of interest" description="Disordered" evidence="1">
    <location>
        <begin position="1"/>
        <end position="23"/>
    </location>
</feature>
<sequence>MGKFDTKQESLPNDSTIFGSGSVSRLRTAPTTLTVPDGSGCRLAAPDGSGRLRRFQLPPSGSGRLQTAPDGTVCFTKPESEPVYRCSEAVRSGGYGSGNPSLLLIWCYPKRPEI</sequence>
<accession>A0A182J886</accession>
<feature type="compositionally biased region" description="Polar residues" evidence="1">
    <location>
        <begin position="9"/>
        <end position="23"/>
    </location>
</feature>
<evidence type="ECO:0000256" key="1">
    <source>
        <dbReference type="SAM" id="MobiDB-lite"/>
    </source>
</evidence>
<protein>
    <submittedName>
        <fullName evidence="2">Uncharacterized protein</fullName>
    </submittedName>
</protein>
<name>A0A182J886_ANOAO</name>
<dbReference type="EnsemblMetazoa" id="AATE013241-RA">
    <property type="protein sequence ID" value="AATE013241-PA.1"/>
    <property type="gene ID" value="AATE013241"/>
</dbReference>
<proteinExistence type="predicted"/>
<dbReference type="EMBL" id="AXCP01007075">
    <property type="status" value="NOT_ANNOTATED_CDS"/>
    <property type="molecule type" value="Genomic_DNA"/>
</dbReference>
<dbReference type="VEuPathDB" id="VectorBase:AATE013241"/>
<organism evidence="2">
    <name type="scientific">Anopheles atroparvus</name>
    <name type="common">European mosquito</name>
    <dbReference type="NCBI Taxonomy" id="41427"/>
    <lineage>
        <taxon>Eukaryota</taxon>
        <taxon>Metazoa</taxon>
        <taxon>Ecdysozoa</taxon>
        <taxon>Arthropoda</taxon>
        <taxon>Hexapoda</taxon>
        <taxon>Insecta</taxon>
        <taxon>Pterygota</taxon>
        <taxon>Neoptera</taxon>
        <taxon>Endopterygota</taxon>
        <taxon>Diptera</taxon>
        <taxon>Nematocera</taxon>
        <taxon>Culicoidea</taxon>
        <taxon>Culicidae</taxon>
        <taxon>Anophelinae</taxon>
        <taxon>Anopheles</taxon>
    </lineage>
</organism>
<reference evidence="2" key="1">
    <citation type="submission" date="2022-08" db="UniProtKB">
        <authorList>
            <consortium name="EnsemblMetazoa"/>
        </authorList>
    </citation>
    <scope>IDENTIFICATION</scope>
    <source>
        <strain evidence="2">EBRO</strain>
    </source>
</reference>